<dbReference type="SUPFAM" id="SSF56801">
    <property type="entry name" value="Acetyl-CoA synthetase-like"/>
    <property type="match status" value="1"/>
</dbReference>
<dbReference type="EMBL" id="VBAM01000498">
    <property type="protein sequence ID" value="TMJ07241.1"/>
    <property type="molecule type" value="Genomic_DNA"/>
</dbReference>
<dbReference type="SUPFAM" id="SSF47336">
    <property type="entry name" value="ACP-like"/>
    <property type="match status" value="1"/>
</dbReference>
<dbReference type="InterPro" id="IPR020806">
    <property type="entry name" value="PKS_PP-bd"/>
</dbReference>
<evidence type="ECO:0000259" key="3">
    <source>
        <dbReference type="PROSITE" id="PS50075"/>
    </source>
</evidence>
<dbReference type="GO" id="GO:0005829">
    <property type="term" value="C:cytosol"/>
    <property type="evidence" value="ECO:0007669"/>
    <property type="project" value="TreeGrafter"/>
</dbReference>
<dbReference type="GO" id="GO:0044550">
    <property type="term" value="P:secondary metabolite biosynthetic process"/>
    <property type="evidence" value="ECO:0007669"/>
    <property type="project" value="TreeGrafter"/>
</dbReference>
<dbReference type="Gene3D" id="3.30.300.30">
    <property type="match status" value="1"/>
</dbReference>
<dbReference type="PANTHER" id="PTHR45527:SF1">
    <property type="entry name" value="FATTY ACID SYNTHASE"/>
    <property type="match status" value="1"/>
</dbReference>
<reference evidence="4 5" key="1">
    <citation type="journal article" date="2019" name="Nat. Microbiol.">
        <title>Mediterranean grassland soil C-N compound turnover is dependent on rainfall and depth, and is mediated by genomically divergent microorganisms.</title>
        <authorList>
            <person name="Diamond S."/>
            <person name="Andeer P.F."/>
            <person name="Li Z."/>
            <person name="Crits-Christoph A."/>
            <person name="Burstein D."/>
            <person name="Anantharaman K."/>
            <person name="Lane K.R."/>
            <person name="Thomas B.C."/>
            <person name="Pan C."/>
            <person name="Northen T.R."/>
            <person name="Banfield J.F."/>
        </authorList>
    </citation>
    <scope>NUCLEOTIDE SEQUENCE [LARGE SCALE GENOMIC DNA]</scope>
    <source>
        <strain evidence="4">NP_5</strain>
    </source>
</reference>
<comment type="caution">
    <text evidence="4">The sequence shown here is derived from an EMBL/GenBank/DDBJ whole genome shotgun (WGS) entry which is preliminary data.</text>
</comment>
<dbReference type="Proteomes" id="UP000320393">
    <property type="component" value="Unassembled WGS sequence"/>
</dbReference>
<feature type="domain" description="Carrier" evidence="3">
    <location>
        <begin position="308"/>
        <end position="383"/>
    </location>
</feature>
<dbReference type="Gene3D" id="3.40.50.1820">
    <property type="entry name" value="alpha/beta hydrolase"/>
    <property type="match status" value="1"/>
</dbReference>
<name>A0A537LGW1_9BACT</name>
<dbReference type="GO" id="GO:0031177">
    <property type="term" value="F:phosphopantetheine binding"/>
    <property type="evidence" value="ECO:0007669"/>
    <property type="project" value="InterPro"/>
</dbReference>
<dbReference type="FunFam" id="3.30.300.30:FF:000010">
    <property type="entry name" value="Enterobactin synthetase component F"/>
    <property type="match status" value="1"/>
</dbReference>
<dbReference type="InterPro" id="IPR000873">
    <property type="entry name" value="AMP-dep_synth/lig_dom"/>
</dbReference>
<dbReference type="SMART" id="SM00823">
    <property type="entry name" value="PKS_PP"/>
    <property type="match status" value="1"/>
</dbReference>
<keyword evidence="2" id="KW-0597">Phosphoprotein</keyword>
<evidence type="ECO:0000256" key="2">
    <source>
        <dbReference type="ARBA" id="ARBA00022553"/>
    </source>
</evidence>
<keyword evidence="1" id="KW-0596">Phosphopantetheine</keyword>
<gene>
    <name evidence="4" type="ORF">E6H02_11685</name>
</gene>
<dbReference type="Pfam" id="PF00501">
    <property type="entry name" value="AMP-binding"/>
    <property type="match status" value="1"/>
</dbReference>
<evidence type="ECO:0000313" key="5">
    <source>
        <dbReference type="Proteomes" id="UP000320393"/>
    </source>
</evidence>
<evidence type="ECO:0000313" key="4">
    <source>
        <dbReference type="EMBL" id="TMJ07241.1"/>
    </source>
</evidence>
<dbReference type="InterPro" id="IPR006162">
    <property type="entry name" value="Ppantetheine_attach_site"/>
</dbReference>
<dbReference type="AlphaFoldDB" id="A0A537LGW1"/>
<protein>
    <recommendedName>
        <fullName evidence="3">Carrier domain-containing protein</fullName>
    </recommendedName>
</protein>
<dbReference type="Pfam" id="PF00550">
    <property type="entry name" value="PP-binding"/>
    <property type="match status" value="1"/>
</dbReference>
<organism evidence="4 5">
    <name type="scientific">Candidatus Segetimicrobium genomatis</name>
    <dbReference type="NCBI Taxonomy" id="2569760"/>
    <lineage>
        <taxon>Bacteria</taxon>
        <taxon>Bacillati</taxon>
        <taxon>Candidatus Sysuimicrobiota</taxon>
        <taxon>Candidatus Sysuimicrobiia</taxon>
        <taxon>Candidatus Sysuimicrobiales</taxon>
        <taxon>Candidatus Segetimicrobiaceae</taxon>
        <taxon>Candidatus Segetimicrobium</taxon>
    </lineage>
</organism>
<dbReference type="InterPro" id="IPR036736">
    <property type="entry name" value="ACP-like_sf"/>
</dbReference>
<dbReference type="Gene3D" id="3.40.50.980">
    <property type="match status" value="1"/>
</dbReference>
<dbReference type="GO" id="GO:0043041">
    <property type="term" value="P:amino acid activation for nonribosomal peptide biosynthetic process"/>
    <property type="evidence" value="ECO:0007669"/>
    <property type="project" value="TreeGrafter"/>
</dbReference>
<dbReference type="FunFam" id="1.10.1200.10:FF:000016">
    <property type="entry name" value="Non-ribosomal peptide synthase"/>
    <property type="match status" value="1"/>
</dbReference>
<dbReference type="PROSITE" id="PS50075">
    <property type="entry name" value="CARRIER"/>
    <property type="match status" value="1"/>
</dbReference>
<dbReference type="GO" id="GO:0072330">
    <property type="term" value="P:monocarboxylic acid biosynthetic process"/>
    <property type="evidence" value="ECO:0007669"/>
    <property type="project" value="UniProtKB-ARBA"/>
</dbReference>
<dbReference type="Pfam" id="PF13193">
    <property type="entry name" value="AMP-binding_C"/>
    <property type="match status" value="1"/>
</dbReference>
<dbReference type="PANTHER" id="PTHR45527">
    <property type="entry name" value="NONRIBOSOMAL PEPTIDE SYNTHETASE"/>
    <property type="match status" value="1"/>
</dbReference>
<dbReference type="InterPro" id="IPR045851">
    <property type="entry name" value="AMP-bd_C_sf"/>
</dbReference>
<evidence type="ECO:0000256" key="1">
    <source>
        <dbReference type="ARBA" id="ARBA00022450"/>
    </source>
</evidence>
<dbReference type="PROSITE" id="PS00012">
    <property type="entry name" value="PHOSPHOPANTETHEINE"/>
    <property type="match status" value="1"/>
</dbReference>
<dbReference type="CDD" id="cd05930">
    <property type="entry name" value="A_NRPS"/>
    <property type="match status" value="1"/>
</dbReference>
<dbReference type="InterPro" id="IPR025110">
    <property type="entry name" value="AMP-bd_C"/>
</dbReference>
<proteinExistence type="predicted"/>
<dbReference type="InterPro" id="IPR009081">
    <property type="entry name" value="PP-bd_ACP"/>
</dbReference>
<dbReference type="Gene3D" id="2.30.38.10">
    <property type="entry name" value="Luciferase, Domain 3"/>
    <property type="match status" value="1"/>
</dbReference>
<accession>A0A537LGW1</accession>
<dbReference type="FunFam" id="2.30.38.10:FF:000001">
    <property type="entry name" value="Non-ribosomal peptide synthetase PvdI"/>
    <property type="match status" value="1"/>
</dbReference>
<dbReference type="InterPro" id="IPR029058">
    <property type="entry name" value="AB_hydrolase_fold"/>
</dbReference>
<sequence length="410" mass="45187">MWELWPYLTAGASVYVSDEAVRSEPEAFQEWLLSHEITITFVPTPMAERMMALRWPASVPLRVMLTGADTLHTYPSPELPFLLVNNYGPTEGTVVATSAPILPEERPDRIPPIGRPIDNTQIYILDDQSRQVPIGAPGELHIGGVGLARGYVNRPELTAAKFVPNPFSAEPGARLYKTGDLARWLPDGQVAFLGRIDDQIKIRGFRIEPNEIVAVLNEHPDVRESLIVTRDVAGGDKRLVAYLVSANGSQPTHTALENFLRVRLPEYMVPAVFVRLDALPLNPNGKVDRNALPAPSPANTVRDDGFVGPRTLVEERVVGILTPLLGLEQVSVEDNFFLLGGHSLLGTQMIARIRDTFDVELSLRSLFDAPTVAQLSAEIERRLMEKLESMTEDEAQRLLNAPEGAARSDG</sequence>